<name>A0A811SH44_9POAL</name>
<evidence type="ECO:0000256" key="1">
    <source>
        <dbReference type="SAM" id="SignalP"/>
    </source>
</evidence>
<gene>
    <name evidence="2" type="ORF">NCGR_LOCUS66226</name>
</gene>
<proteinExistence type="predicted"/>
<organism evidence="2 3">
    <name type="scientific">Miscanthus lutarioriparius</name>
    <dbReference type="NCBI Taxonomy" id="422564"/>
    <lineage>
        <taxon>Eukaryota</taxon>
        <taxon>Viridiplantae</taxon>
        <taxon>Streptophyta</taxon>
        <taxon>Embryophyta</taxon>
        <taxon>Tracheophyta</taxon>
        <taxon>Spermatophyta</taxon>
        <taxon>Magnoliopsida</taxon>
        <taxon>Liliopsida</taxon>
        <taxon>Poales</taxon>
        <taxon>Poaceae</taxon>
        <taxon>PACMAD clade</taxon>
        <taxon>Panicoideae</taxon>
        <taxon>Andropogonodae</taxon>
        <taxon>Andropogoneae</taxon>
        <taxon>Saccharinae</taxon>
        <taxon>Miscanthus</taxon>
    </lineage>
</organism>
<protein>
    <submittedName>
        <fullName evidence="2">Uncharacterized protein</fullName>
    </submittedName>
</protein>
<accession>A0A811SH44</accession>
<keyword evidence="3" id="KW-1185">Reference proteome</keyword>
<keyword evidence="1" id="KW-0732">Signal</keyword>
<sequence>MELLVIFTGIISLSGGVTPPTKNPLHGLLVVKTGEVNLISGNRALEDECYSPFTYIVPFRIRIRNVVSVEDFAVPDTKVIYAAVGSEEQFIEERDQPAKQQHLISHDEHIESVQVDNSDSDEDDRLIGPAPSFFFVAIANPRIEPFSRSRDGAQSKLPLKTLPL</sequence>
<dbReference type="Proteomes" id="UP000604825">
    <property type="component" value="Unassembled WGS sequence"/>
</dbReference>
<evidence type="ECO:0000313" key="2">
    <source>
        <dbReference type="EMBL" id="CAD6342129.1"/>
    </source>
</evidence>
<evidence type="ECO:0000313" key="3">
    <source>
        <dbReference type="Proteomes" id="UP000604825"/>
    </source>
</evidence>
<dbReference type="EMBL" id="CAJGYO010000392">
    <property type="protein sequence ID" value="CAD6342129.1"/>
    <property type="molecule type" value="Genomic_DNA"/>
</dbReference>
<feature type="chain" id="PRO_5032494801" evidence="1">
    <location>
        <begin position="17"/>
        <end position="164"/>
    </location>
</feature>
<feature type="signal peptide" evidence="1">
    <location>
        <begin position="1"/>
        <end position="16"/>
    </location>
</feature>
<dbReference type="OrthoDB" id="10550828at2759"/>
<dbReference type="AlphaFoldDB" id="A0A811SH44"/>
<reference evidence="2" key="1">
    <citation type="submission" date="2020-10" db="EMBL/GenBank/DDBJ databases">
        <authorList>
            <person name="Han B."/>
            <person name="Lu T."/>
            <person name="Zhao Q."/>
            <person name="Huang X."/>
            <person name="Zhao Y."/>
        </authorList>
    </citation>
    <scope>NUCLEOTIDE SEQUENCE</scope>
</reference>
<comment type="caution">
    <text evidence="2">The sequence shown here is derived from an EMBL/GenBank/DDBJ whole genome shotgun (WGS) entry which is preliminary data.</text>
</comment>